<sequence length="447" mass="49299">MDDQETELLPPRVLIFPYPAQGHVNPMLKLAELLCHAGLHVTFLVTHFTHRRLLRNSTALISRLTLYSGFRFEAIPDGLPEDDPRSGDRVMELFHSFRATAKPLLRELLGSDGGKDSGSGRKRASCIIADGLLSFAIDVGEEVGIPVIIFRTTSACSFWAFFCGPKLIEAGEIPFQDPKEKGSLSLSSLSLSLMEEHQVVIPPSPPPHVLIFPFPAQSHVNSMLKLAELLCHAGLHVTFLVTHFTHCRLLRHSNVHSHFTRYPGFRFETISDGLPEDDPHSGENIVDLLKSFGLIAKPLLTELLISDREKNADSAATGRKKITCIVADGLSSFTIDVAEEIGIPVFCFRTASACNFWAYFCVPKLIENGELPFKGKNLDVLVTSIPGMDGFLRRRDLPSFCRVGDVTHPDFQLFVNETLKSSRAQGVVVGSIDRADGTSIDRSSVLI</sequence>
<dbReference type="Proteomes" id="UP001062846">
    <property type="component" value="Chromosome 9"/>
</dbReference>
<evidence type="ECO:0000313" key="2">
    <source>
        <dbReference type="Proteomes" id="UP001062846"/>
    </source>
</evidence>
<dbReference type="EMBL" id="CM046396">
    <property type="protein sequence ID" value="KAI8540033.1"/>
    <property type="molecule type" value="Genomic_DNA"/>
</dbReference>
<name>A0ACC0MG55_RHOML</name>
<accession>A0ACC0MG55</accession>
<keyword evidence="2" id="KW-1185">Reference proteome</keyword>
<gene>
    <name evidence="1" type="ORF">RHMOL_Rhmol09G0230000</name>
</gene>
<reference evidence="1" key="1">
    <citation type="submission" date="2022-02" db="EMBL/GenBank/DDBJ databases">
        <title>Plant Genome Project.</title>
        <authorList>
            <person name="Zhang R.-G."/>
        </authorList>
    </citation>
    <scope>NUCLEOTIDE SEQUENCE</scope>
    <source>
        <strain evidence="1">AT1</strain>
    </source>
</reference>
<comment type="caution">
    <text evidence="1">The sequence shown here is derived from an EMBL/GenBank/DDBJ whole genome shotgun (WGS) entry which is preliminary data.</text>
</comment>
<protein>
    <submittedName>
        <fullName evidence="1">Uncharacterized protein</fullName>
    </submittedName>
</protein>
<proteinExistence type="predicted"/>
<organism evidence="1 2">
    <name type="scientific">Rhododendron molle</name>
    <name type="common">Chinese azalea</name>
    <name type="synonym">Azalea mollis</name>
    <dbReference type="NCBI Taxonomy" id="49168"/>
    <lineage>
        <taxon>Eukaryota</taxon>
        <taxon>Viridiplantae</taxon>
        <taxon>Streptophyta</taxon>
        <taxon>Embryophyta</taxon>
        <taxon>Tracheophyta</taxon>
        <taxon>Spermatophyta</taxon>
        <taxon>Magnoliopsida</taxon>
        <taxon>eudicotyledons</taxon>
        <taxon>Gunneridae</taxon>
        <taxon>Pentapetalae</taxon>
        <taxon>asterids</taxon>
        <taxon>Ericales</taxon>
        <taxon>Ericaceae</taxon>
        <taxon>Ericoideae</taxon>
        <taxon>Rhodoreae</taxon>
        <taxon>Rhododendron</taxon>
    </lineage>
</organism>
<evidence type="ECO:0000313" key="1">
    <source>
        <dbReference type="EMBL" id="KAI8540033.1"/>
    </source>
</evidence>